<dbReference type="EMBL" id="HE797299">
    <property type="protein sequence ID" value="CCM06347.1"/>
    <property type="molecule type" value="Genomic_DNA"/>
</dbReference>
<dbReference type="RefSeq" id="XP_012185630.1">
    <property type="nucleotide sequence ID" value="XM_012330240.1"/>
</dbReference>
<proteinExistence type="predicted"/>
<evidence type="ECO:0000313" key="2">
    <source>
        <dbReference type="Proteomes" id="UP000006352"/>
    </source>
</evidence>
<dbReference type="HOGENOM" id="CLU_2922642_0_0_1"/>
<sequence length="61" mass="6706">MSMESYAASPPGEFDCRPLSAHASNRLVYTAENERQTGRLLAAQLAESPKANGREDEKQKP</sequence>
<evidence type="ECO:0000313" key="1">
    <source>
        <dbReference type="EMBL" id="CCM06347.1"/>
    </source>
</evidence>
<dbReference type="Proteomes" id="UP000006352">
    <property type="component" value="Unassembled WGS sequence"/>
</dbReference>
<protein>
    <submittedName>
        <fullName evidence="1">Uncharacterized protein</fullName>
    </submittedName>
</protein>
<dbReference type="AlphaFoldDB" id="J4I313"/>
<organism evidence="1 2">
    <name type="scientific">Fibroporia radiculosa</name>
    <dbReference type="NCBI Taxonomy" id="599839"/>
    <lineage>
        <taxon>Eukaryota</taxon>
        <taxon>Fungi</taxon>
        <taxon>Dikarya</taxon>
        <taxon>Basidiomycota</taxon>
        <taxon>Agaricomycotina</taxon>
        <taxon>Agaricomycetes</taxon>
        <taxon>Polyporales</taxon>
        <taxon>Fibroporiaceae</taxon>
        <taxon>Fibroporia</taxon>
    </lineage>
</organism>
<dbReference type="InParanoid" id="J4I313"/>
<gene>
    <name evidence="1" type="ORF">FIBRA_08602</name>
</gene>
<keyword evidence="2" id="KW-1185">Reference proteome</keyword>
<dbReference type="GeneID" id="24101247"/>
<accession>J4I313</accession>
<name>J4I313_9APHY</name>
<reference evidence="1 2" key="1">
    <citation type="journal article" date="2012" name="Appl. Environ. Microbiol.">
        <title>Short-read sequencing for genomic analysis of the brown rot fungus Fibroporia radiculosa.</title>
        <authorList>
            <person name="Tang J.D."/>
            <person name="Perkins A.D."/>
            <person name="Sonstegard T.S."/>
            <person name="Schroeder S.G."/>
            <person name="Burgess S.C."/>
            <person name="Diehl S.V."/>
        </authorList>
    </citation>
    <scope>NUCLEOTIDE SEQUENCE [LARGE SCALE GENOMIC DNA]</scope>
    <source>
        <strain evidence="1 2">TFFH 294</strain>
    </source>
</reference>